<dbReference type="SUPFAM" id="SSF53335">
    <property type="entry name" value="S-adenosyl-L-methionine-dependent methyltransferases"/>
    <property type="match status" value="1"/>
</dbReference>
<gene>
    <name evidence="1" type="primary">tcmP</name>
    <name evidence="1" type="ORF">FOC69_13645</name>
</gene>
<protein>
    <submittedName>
        <fullName evidence="1">Three-Cys-motif partner protein TcmP</fullName>
    </submittedName>
</protein>
<dbReference type="NCBIfam" id="TIGR04474">
    <property type="entry name" value="tcm_partner"/>
    <property type="match status" value="1"/>
</dbReference>
<name>A0AAP9NE73_BACFG</name>
<dbReference type="CDD" id="cd02440">
    <property type="entry name" value="AdoMet_MTases"/>
    <property type="match status" value="1"/>
</dbReference>
<organism evidence="1 2">
    <name type="scientific">Bacteroides fragilis</name>
    <dbReference type="NCBI Taxonomy" id="817"/>
    <lineage>
        <taxon>Bacteria</taxon>
        <taxon>Pseudomonadati</taxon>
        <taxon>Bacteroidota</taxon>
        <taxon>Bacteroidia</taxon>
        <taxon>Bacteroidales</taxon>
        <taxon>Bacteroidaceae</taxon>
        <taxon>Bacteroides</taxon>
    </lineage>
</organism>
<dbReference type="InterPro" id="IPR029063">
    <property type="entry name" value="SAM-dependent_MTases_sf"/>
</dbReference>
<proteinExistence type="predicted"/>
<dbReference type="Gene3D" id="3.40.50.150">
    <property type="entry name" value="Vaccinia Virus protein VP39"/>
    <property type="match status" value="1"/>
</dbReference>
<reference evidence="1 2" key="1">
    <citation type="submission" date="2020-05" db="EMBL/GenBank/DDBJ databases">
        <title>FDA dAtabase for Regulatory Grade micrObial Sequences (FDA-ARGOS): Supporting development and validation of Infectious Disease Dx tests.</title>
        <authorList>
            <person name="Bojja K."/>
            <person name="Kessler A."/>
            <person name="Tallon L."/>
            <person name="Sadzewicz L."/>
            <person name="Zhao X."/>
            <person name="Vavikolanu K."/>
            <person name="Mehta A."/>
            <person name="Aluvathingal J."/>
            <person name="Nadendla S."/>
            <person name="Myers T."/>
            <person name="Yan Y."/>
            <person name="Sichtig H."/>
        </authorList>
    </citation>
    <scope>NUCLEOTIDE SEQUENCE [LARGE SCALE GENOMIC DNA]</scope>
    <source>
        <strain evidence="1 2">FDAARGOS_763</strain>
    </source>
</reference>
<sequence length="298" mass="34364">MVKIKNTCCKWGGSWTEEKLDAFIKYVQAYLSIMNVHKKKYGWEIIYFDGFAGSGEGSQCTTDDKEDNSMFQLPIDSCCEEHRVYQGAAERVLALGKDGFDYIYFIEKDDESIQKLRSKLEHYNTDNVQFRQGDANEQLKKLAQAHINSSKYASLVFLDPFGMEIEWESIKALKGARTDVWILVPTGVIINRLLDRQGQLKSIRKLETFFGLSGQEIEDYFYKTKQMVSLFGELTVREKIPNAIPKIAELYIERLKTIWKYVTEEPLVLYNSNNVPIFHLVFASNNSTAKRIASQIIK</sequence>
<dbReference type="EMBL" id="CP054003">
    <property type="protein sequence ID" value="QKH85354.1"/>
    <property type="molecule type" value="Genomic_DNA"/>
</dbReference>
<dbReference type="Proteomes" id="UP000501467">
    <property type="component" value="Chromosome"/>
</dbReference>
<dbReference type="InterPro" id="IPR031009">
    <property type="entry name" value="Tcm_partner"/>
</dbReference>
<evidence type="ECO:0000313" key="2">
    <source>
        <dbReference type="Proteomes" id="UP000501467"/>
    </source>
</evidence>
<accession>A0AAP9NE73</accession>
<evidence type="ECO:0000313" key="1">
    <source>
        <dbReference type="EMBL" id="QKH85354.1"/>
    </source>
</evidence>
<dbReference type="RefSeq" id="WP_005778906.1">
    <property type="nucleotide sequence ID" value="NZ_CP054003.1"/>
</dbReference>
<dbReference type="AlphaFoldDB" id="A0AAP9NE73"/>